<dbReference type="Proteomes" id="UP000001610">
    <property type="component" value="Unassembled WGS sequence"/>
</dbReference>
<keyword evidence="7" id="KW-1185">Reference proteome</keyword>
<organism evidence="6 7">
    <name type="scientific">Cordyceps militaris (strain CM01)</name>
    <name type="common">Caterpillar fungus</name>
    <dbReference type="NCBI Taxonomy" id="983644"/>
    <lineage>
        <taxon>Eukaryota</taxon>
        <taxon>Fungi</taxon>
        <taxon>Dikarya</taxon>
        <taxon>Ascomycota</taxon>
        <taxon>Pezizomycotina</taxon>
        <taxon>Sordariomycetes</taxon>
        <taxon>Hypocreomycetidae</taxon>
        <taxon>Hypocreales</taxon>
        <taxon>Cordycipitaceae</taxon>
        <taxon>Cordyceps</taxon>
    </lineage>
</organism>
<keyword evidence="4 5" id="KW-0472">Membrane</keyword>
<reference evidence="6 7" key="1">
    <citation type="journal article" date="2011" name="Genome Biol.">
        <title>Genome sequence of the insect pathogenic fungus Cordyceps militaris, a valued traditional Chinese medicine.</title>
        <authorList>
            <person name="Zheng P."/>
            <person name="Xia Y."/>
            <person name="Xiao G."/>
            <person name="Xiong C."/>
            <person name="Hu X."/>
            <person name="Zhang S."/>
            <person name="Zheng H."/>
            <person name="Huang Y."/>
            <person name="Zhou Y."/>
            <person name="Wang S."/>
            <person name="Zhao G.P."/>
            <person name="Liu X."/>
            <person name="St Leger R.J."/>
            <person name="Wang C."/>
        </authorList>
    </citation>
    <scope>NUCLEOTIDE SEQUENCE [LARGE SCALE GENOMIC DNA]</scope>
    <source>
        <strain evidence="6 7">CM01</strain>
    </source>
</reference>
<sequence>MKRTLRRHEWQSVSEGTIIIPATTYPQRWKNDAAILRFLRNKTNIPLPPAECTFEDDGAFYLQTQHVQGVNMNELTQEEKEIVMQELGQHIATLKSLRSDTPGVPGESLLCPPQRVTGGRWKCNSCWKPRDAKGDYIFCHNDLGQHNVIVGPDTLAIKAIIDWEFGGFWPAWFERPFWKRPGPTTIGTALVPIGLLWWGWTGEARLHWILPNIGCLLFAMGVYICSSCVSVYTIDTYGRYAASAISTNLMARSITAAFFPLFAPYLFDALHFGLGATVLAGAFAMFGTMASLCEAKLGDPIRAADAVCYIPARQSWRPGYFTMQHITVWSVYFHNPINAIDSENPDLLKAQGSDNGNPGSVVVSGWSWQSRSRRISGFYDSTQTPNTASITTGVTSGHLHTPPIGSSLRLLGLQLNQQAAELESELVLAIVQEQHPEYIFTRKDIYNARSLINRDKFGGYTPTATLSKLFDEREMSYLVRWADDNPNRRFGLVWTFPYCLQMWKRFPEAISFDKNV</sequence>
<feature type="transmembrane region" description="Helical" evidence="5">
    <location>
        <begin position="240"/>
        <end position="263"/>
    </location>
</feature>
<name>G3JIH5_CORMM</name>
<proteinExistence type="predicted"/>
<dbReference type="InterPro" id="IPR036259">
    <property type="entry name" value="MFS_trans_sf"/>
</dbReference>
<dbReference type="OrthoDB" id="2906425at2759"/>
<dbReference type="CDD" id="cd05120">
    <property type="entry name" value="APH_ChoK_like"/>
    <property type="match status" value="1"/>
</dbReference>
<dbReference type="HOGENOM" id="CLU_527854_0_0_1"/>
<comment type="subcellular location">
    <subcellularLocation>
        <location evidence="1">Membrane</location>
        <topology evidence="1">Multi-pass membrane protein</topology>
    </subcellularLocation>
</comment>
<evidence type="ECO:0000256" key="4">
    <source>
        <dbReference type="ARBA" id="ARBA00023136"/>
    </source>
</evidence>
<dbReference type="GO" id="GO:0016301">
    <property type="term" value="F:kinase activity"/>
    <property type="evidence" value="ECO:0007669"/>
    <property type="project" value="UniProtKB-KW"/>
</dbReference>
<protein>
    <submittedName>
        <fullName evidence="6">Protein kinase-like domain</fullName>
    </submittedName>
</protein>
<dbReference type="PANTHER" id="PTHR23502:SF60">
    <property type="entry name" value="MAJOR FACILITATOR SUPERFAMILY (MFS) PROFILE DOMAIN-CONTAINING PROTEIN-RELATED"/>
    <property type="match status" value="1"/>
</dbReference>
<evidence type="ECO:0000256" key="3">
    <source>
        <dbReference type="ARBA" id="ARBA00022989"/>
    </source>
</evidence>
<dbReference type="STRING" id="983644.G3JIH5"/>
<feature type="transmembrane region" description="Helical" evidence="5">
    <location>
        <begin position="206"/>
        <end position="233"/>
    </location>
</feature>
<evidence type="ECO:0000256" key="1">
    <source>
        <dbReference type="ARBA" id="ARBA00004141"/>
    </source>
</evidence>
<keyword evidence="2 5" id="KW-0812">Transmembrane</keyword>
<dbReference type="AlphaFoldDB" id="G3JIH5"/>
<dbReference type="GeneID" id="18167252"/>
<dbReference type="eggNOG" id="KOG0255">
    <property type="taxonomic scope" value="Eukaryota"/>
</dbReference>
<keyword evidence="6" id="KW-0418">Kinase</keyword>
<keyword evidence="6" id="KW-0808">Transferase</keyword>
<dbReference type="SUPFAM" id="SSF103473">
    <property type="entry name" value="MFS general substrate transporter"/>
    <property type="match status" value="1"/>
</dbReference>
<dbReference type="PANTHER" id="PTHR23502">
    <property type="entry name" value="MAJOR FACILITATOR SUPERFAMILY"/>
    <property type="match status" value="1"/>
</dbReference>
<evidence type="ECO:0000313" key="6">
    <source>
        <dbReference type="EMBL" id="EGX91076.1"/>
    </source>
</evidence>
<dbReference type="KEGG" id="cmt:CCM_05233"/>
<dbReference type="Gene3D" id="1.20.1250.20">
    <property type="entry name" value="MFS general substrate transporter like domains"/>
    <property type="match status" value="1"/>
</dbReference>
<dbReference type="SUPFAM" id="SSF56112">
    <property type="entry name" value="Protein kinase-like (PK-like)"/>
    <property type="match status" value="1"/>
</dbReference>
<dbReference type="InterPro" id="IPR011009">
    <property type="entry name" value="Kinase-like_dom_sf"/>
</dbReference>
<evidence type="ECO:0000256" key="2">
    <source>
        <dbReference type="ARBA" id="ARBA00022692"/>
    </source>
</evidence>
<evidence type="ECO:0000256" key="5">
    <source>
        <dbReference type="SAM" id="Phobius"/>
    </source>
</evidence>
<dbReference type="GO" id="GO:0022857">
    <property type="term" value="F:transmembrane transporter activity"/>
    <property type="evidence" value="ECO:0007669"/>
    <property type="project" value="TreeGrafter"/>
</dbReference>
<dbReference type="GO" id="GO:0016020">
    <property type="term" value="C:membrane"/>
    <property type="evidence" value="ECO:0007669"/>
    <property type="project" value="UniProtKB-SubCell"/>
</dbReference>
<gene>
    <name evidence="6" type="ORF">CCM_05233</name>
</gene>
<accession>G3JIH5</accession>
<feature type="transmembrane region" description="Helical" evidence="5">
    <location>
        <begin position="269"/>
        <end position="292"/>
    </location>
</feature>
<dbReference type="RefSeq" id="XP_006670441.1">
    <property type="nucleotide sequence ID" value="XM_006670378.1"/>
</dbReference>
<dbReference type="VEuPathDB" id="FungiDB:CCM_05233"/>
<keyword evidence="3 5" id="KW-1133">Transmembrane helix</keyword>
<evidence type="ECO:0000313" key="7">
    <source>
        <dbReference type="Proteomes" id="UP000001610"/>
    </source>
</evidence>
<feature type="transmembrane region" description="Helical" evidence="5">
    <location>
        <begin position="182"/>
        <end position="200"/>
    </location>
</feature>
<dbReference type="EMBL" id="JH126402">
    <property type="protein sequence ID" value="EGX91076.1"/>
    <property type="molecule type" value="Genomic_DNA"/>
</dbReference>
<dbReference type="InParanoid" id="G3JIH5"/>